<comment type="caution">
    <text evidence="1">The sequence shown here is derived from an EMBL/GenBank/DDBJ whole genome shotgun (WGS) entry which is preliminary data.</text>
</comment>
<dbReference type="Proteomes" id="UP001469553">
    <property type="component" value="Unassembled WGS sequence"/>
</dbReference>
<evidence type="ECO:0000313" key="2">
    <source>
        <dbReference type="Proteomes" id="UP001469553"/>
    </source>
</evidence>
<accession>A0ABV0XLG7</accession>
<gene>
    <name evidence="1" type="ORF">AMECASPLE_039443</name>
</gene>
<dbReference type="EMBL" id="JAHRIP010008295">
    <property type="protein sequence ID" value="MEQ2282329.1"/>
    <property type="molecule type" value="Genomic_DNA"/>
</dbReference>
<organism evidence="1 2">
    <name type="scientific">Ameca splendens</name>
    <dbReference type="NCBI Taxonomy" id="208324"/>
    <lineage>
        <taxon>Eukaryota</taxon>
        <taxon>Metazoa</taxon>
        <taxon>Chordata</taxon>
        <taxon>Craniata</taxon>
        <taxon>Vertebrata</taxon>
        <taxon>Euteleostomi</taxon>
        <taxon>Actinopterygii</taxon>
        <taxon>Neopterygii</taxon>
        <taxon>Teleostei</taxon>
        <taxon>Neoteleostei</taxon>
        <taxon>Acanthomorphata</taxon>
        <taxon>Ovalentaria</taxon>
        <taxon>Atherinomorphae</taxon>
        <taxon>Cyprinodontiformes</taxon>
        <taxon>Goodeidae</taxon>
        <taxon>Ameca</taxon>
    </lineage>
</organism>
<reference evidence="1 2" key="1">
    <citation type="submission" date="2021-06" db="EMBL/GenBank/DDBJ databases">
        <authorList>
            <person name="Palmer J.M."/>
        </authorList>
    </citation>
    <scope>NUCLEOTIDE SEQUENCE [LARGE SCALE GENOMIC DNA]</scope>
    <source>
        <strain evidence="1 2">AS_MEX2019</strain>
        <tissue evidence="1">Muscle</tissue>
    </source>
</reference>
<name>A0ABV0XLG7_9TELE</name>
<sequence>MVLGPTAMETTSKLRYKLFWNFQNKLHLTNFQQLRKGVGEGECHWLYKSTPFPMVRSLPPFLFAGLGSERQRANVSLLAKRHKLFNWIQGCHKIIDHMQR</sequence>
<proteinExistence type="predicted"/>
<keyword evidence="2" id="KW-1185">Reference proteome</keyword>
<protein>
    <submittedName>
        <fullName evidence="1">Uncharacterized protein</fullName>
    </submittedName>
</protein>
<evidence type="ECO:0000313" key="1">
    <source>
        <dbReference type="EMBL" id="MEQ2282329.1"/>
    </source>
</evidence>